<dbReference type="EMBL" id="JACVVK020000151">
    <property type="protein sequence ID" value="KAK7488394.1"/>
    <property type="molecule type" value="Genomic_DNA"/>
</dbReference>
<dbReference type="Proteomes" id="UP001519460">
    <property type="component" value="Unassembled WGS sequence"/>
</dbReference>
<sequence>DICRTLGANLVEIDSMSENQFILEQMHNHSRHRPDHRDFLRDGDWRLASTGQKVNFTHWAIGEPDDNDREEGGSDCAEMRPDGYWGDTYCVNDVNDLVCES</sequence>
<dbReference type="InterPro" id="IPR016187">
    <property type="entry name" value="CTDL_fold"/>
</dbReference>
<accession>A0ABD0KMW9</accession>
<evidence type="ECO:0000259" key="2">
    <source>
        <dbReference type="PROSITE" id="PS50041"/>
    </source>
</evidence>
<reference evidence="3 4" key="1">
    <citation type="journal article" date="2023" name="Sci. Data">
        <title>Genome assembly of the Korean intertidal mud-creeper Batillaria attramentaria.</title>
        <authorList>
            <person name="Patra A.K."/>
            <person name="Ho P.T."/>
            <person name="Jun S."/>
            <person name="Lee S.J."/>
            <person name="Kim Y."/>
            <person name="Won Y.J."/>
        </authorList>
    </citation>
    <scope>NUCLEOTIDE SEQUENCE [LARGE SCALE GENOMIC DNA]</scope>
    <source>
        <strain evidence="3">Wonlab-2016</strain>
    </source>
</reference>
<proteinExistence type="predicted"/>
<dbReference type="PROSITE" id="PS00615">
    <property type="entry name" value="C_TYPE_LECTIN_1"/>
    <property type="match status" value="1"/>
</dbReference>
<name>A0ABD0KMW9_9CAEN</name>
<dbReference type="AlphaFoldDB" id="A0ABD0KMW9"/>
<dbReference type="InterPro" id="IPR018378">
    <property type="entry name" value="C-type_lectin_CS"/>
</dbReference>
<dbReference type="Pfam" id="PF00059">
    <property type="entry name" value="Lectin_C"/>
    <property type="match status" value="1"/>
</dbReference>
<keyword evidence="1" id="KW-1015">Disulfide bond</keyword>
<dbReference type="InterPro" id="IPR016186">
    <property type="entry name" value="C-type_lectin-like/link_sf"/>
</dbReference>
<evidence type="ECO:0000256" key="1">
    <source>
        <dbReference type="ARBA" id="ARBA00023157"/>
    </source>
</evidence>
<organism evidence="3 4">
    <name type="scientific">Batillaria attramentaria</name>
    <dbReference type="NCBI Taxonomy" id="370345"/>
    <lineage>
        <taxon>Eukaryota</taxon>
        <taxon>Metazoa</taxon>
        <taxon>Spiralia</taxon>
        <taxon>Lophotrochozoa</taxon>
        <taxon>Mollusca</taxon>
        <taxon>Gastropoda</taxon>
        <taxon>Caenogastropoda</taxon>
        <taxon>Sorbeoconcha</taxon>
        <taxon>Cerithioidea</taxon>
        <taxon>Batillariidae</taxon>
        <taxon>Batillaria</taxon>
    </lineage>
</organism>
<dbReference type="CDD" id="cd00037">
    <property type="entry name" value="CLECT"/>
    <property type="match status" value="1"/>
</dbReference>
<dbReference type="SUPFAM" id="SSF56436">
    <property type="entry name" value="C-type lectin-like"/>
    <property type="match status" value="1"/>
</dbReference>
<feature type="non-terminal residue" evidence="3">
    <location>
        <position position="101"/>
    </location>
</feature>
<feature type="non-terminal residue" evidence="3">
    <location>
        <position position="1"/>
    </location>
</feature>
<keyword evidence="4" id="KW-1185">Reference proteome</keyword>
<evidence type="ECO:0000313" key="3">
    <source>
        <dbReference type="EMBL" id="KAK7488394.1"/>
    </source>
</evidence>
<dbReference type="InterPro" id="IPR001304">
    <property type="entry name" value="C-type_lectin-like"/>
</dbReference>
<evidence type="ECO:0000313" key="4">
    <source>
        <dbReference type="Proteomes" id="UP001519460"/>
    </source>
</evidence>
<protein>
    <recommendedName>
        <fullName evidence="2">C-type lectin domain-containing protein</fullName>
    </recommendedName>
</protein>
<dbReference type="PROSITE" id="PS50041">
    <property type="entry name" value="C_TYPE_LECTIN_2"/>
    <property type="match status" value="1"/>
</dbReference>
<feature type="domain" description="C-type lectin" evidence="2">
    <location>
        <begin position="1"/>
        <end position="90"/>
    </location>
</feature>
<comment type="caution">
    <text evidence="3">The sequence shown here is derived from an EMBL/GenBank/DDBJ whole genome shotgun (WGS) entry which is preliminary data.</text>
</comment>
<dbReference type="Gene3D" id="3.10.100.10">
    <property type="entry name" value="Mannose-Binding Protein A, subunit A"/>
    <property type="match status" value="1"/>
</dbReference>
<gene>
    <name evidence="3" type="ORF">BaRGS_00020368</name>
</gene>